<dbReference type="InterPro" id="IPR044946">
    <property type="entry name" value="Restrct_endonuc_typeI_TRD_sf"/>
</dbReference>
<keyword evidence="5" id="KW-0378">Hydrolase</keyword>
<dbReference type="CDD" id="cd17260">
    <property type="entry name" value="RMtype1_S_EcoEI-TRD1-CR1_like"/>
    <property type="match status" value="1"/>
</dbReference>
<keyword evidence="6" id="KW-1185">Reference proteome</keyword>
<sequence>MSKLPNGWTLAQLGDLVQFNPKTEARDDTNCGFVPMASLGTRYGKGITVQQERIWAEVKKAYTHFKDGDVLVAKVTPCFENGKAGIARKLPNGIGAGSSEFCVFRPMAGIDGRYLLGWLSTKDFRRRATVAMTGSVGLKRVPKDVFLGETLPVAPPAEQRRIANKLDDMLGRVDVVSDRLARVAPLLTRLRQSILVAATSGKLTFEWRLQHPTAHVWKDVSLVDVAGDFGYGSAAKSSRTGTVPVLRMGNIQSGNLDWTDLVYTSAQDEIAKYDLRDGDVLFNRTNSPELVGKSAIFRGERRAIFAGYLIRVRCGAQLLPDFLNYNLCSPAGREYCWKVKSDGVSQSNINAVKLRAFKFKLPGTTEQAEIVRRVKLLFAYVDQLETRLKAAQTGAERLVPSLLAKAFRGELVPQDPRDEPANALLRRLQAAPAPAPVKRGRRRVE</sequence>
<dbReference type="EMBL" id="VVIW01000052">
    <property type="protein sequence ID" value="NHZ45005.1"/>
    <property type="molecule type" value="Genomic_DNA"/>
</dbReference>
<dbReference type="Proteomes" id="UP000819052">
    <property type="component" value="Unassembled WGS sequence"/>
</dbReference>
<evidence type="ECO:0000256" key="3">
    <source>
        <dbReference type="ARBA" id="ARBA00023125"/>
    </source>
</evidence>
<keyword evidence="5" id="KW-0540">Nuclease</keyword>
<dbReference type="PANTHER" id="PTHR43140">
    <property type="entry name" value="TYPE-1 RESTRICTION ENZYME ECOKI SPECIFICITY PROTEIN"/>
    <property type="match status" value="1"/>
</dbReference>
<keyword evidence="3" id="KW-0238">DNA-binding</keyword>
<reference evidence="5 6" key="1">
    <citation type="submission" date="2019-09" db="EMBL/GenBank/DDBJ databases">
        <title>Taxonomy of Antarctic Massilia spp.: description of Massilia rubra sp. nov., Massilia aquatica sp. nov., Massilia mucilaginosa sp. nov., Massilia frigida sp. nov. isolated from streams, lakes and regoliths.</title>
        <authorList>
            <person name="Holochova P."/>
            <person name="Sedlacek I."/>
            <person name="Kralova S."/>
            <person name="Maslanova I."/>
            <person name="Busse H.-J."/>
            <person name="Stankova E."/>
            <person name="Vrbovska V."/>
            <person name="Kovarovic V."/>
            <person name="Bartak M."/>
            <person name="Svec P."/>
            <person name="Pantucek R."/>
        </authorList>
    </citation>
    <scope>NUCLEOTIDE SEQUENCE [LARGE SCALE GENOMIC DNA]</scope>
    <source>
        <strain evidence="5 6">CCM 8693</strain>
    </source>
</reference>
<evidence type="ECO:0000256" key="1">
    <source>
        <dbReference type="ARBA" id="ARBA00010923"/>
    </source>
</evidence>
<comment type="similarity">
    <text evidence="1">Belongs to the type-I restriction system S methylase family.</text>
</comment>
<dbReference type="Pfam" id="PF01420">
    <property type="entry name" value="Methylase_S"/>
    <property type="match status" value="2"/>
</dbReference>
<dbReference type="SUPFAM" id="SSF116734">
    <property type="entry name" value="DNA methylase specificity domain"/>
    <property type="match status" value="2"/>
</dbReference>
<dbReference type="InterPro" id="IPR051212">
    <property type="entry name" value="Type-I_RE_S_subunit"/>
</dbReference>
<comment type="caution">
    <text evidence="5">The sequence shown here is derived from an EMBL/GenBank/DDBJ whole genome shotgun (WGS) entry which is preliminary data.</text>
</comment>
<dbReference type="PANTHER" id="PTHR43140:SF1">
    <property type="entry name" value="TYPE I RESTRICTION ENZYME ECOKI SPECIFICITY SUBUNIT"/>
    <property type="match status" value="1"/>
</dbReference>
<dbReference type="InterPro" id="IPR000055">
    <property type="entry name" value="Restrct_endonuc_typeI_TRD"/>
</dbReference>
<dbReference type="RefSeq" id="WP_167082215.1">
    <property type="nucleotide sequence ID" value="NZ_VVIW01000052.1"/>
</dbReference>
<organism evidence="5 6">
    <name type="scientific">Massilia aquatica</name>
    <dbReference type="NCBI Taxonomy" id="2609000"/>
    <lineage>
        <taxon>Bacteria</taxon>
        <taxon>Pseudomonadati</taxon>
        <taxon>Pseudomonadota</taxon>
        <taxon>Betaproteobacteria</taxon>
        <taxon>Burkholderiales</taxon>
        <taxon>Oxalobacteraceae</taxon>
        <taxon>Telluria group</taxon>
        <taxon>Massilia</taxon>
    </lineage>
</organism>
<feature type="domain" description="Type I restriction modification DNA specificity" evidence="4">
    <location>
        <begin position="236"/>
        <end position="390"/>
    </location>
</feature>
<accession>A0ABX0MCW4</accession>
<gene>
    <name evidence="5" type="ORF">F1609_33410</name>
</gene>
<evidence type="ECO:0000259" key="4">
    <source>
        <dbReference type="Pfam" id="PF01420"/>
    </source>
</evidence>
<feature type="domain" description="Type I restriction modification DNA specificity" evidence="4">
    <location>
        <begin position="5"/>
        <end position="171"/>
    </location>
</feature>
<proteinExistence type="inferred from homology"/>
<name>A0ABX0MCW4_9BURK</name>
<keyword evidence="2" id="KW-0680">Restriction system</keyword>
<evidence type="ECO:0000313" key="6">
    <source>
        <dbReference type="Proteomes" id="UP000819052"/>
    </source>
</evidence>
<keyword evidence="5" id="KW-0255">Endonuclease</keyword>
<evidence type="ECO:0000313" key="5">
    <source>
        <dbReference type="EMBL" id="NHZ45005.1"/>
    </source>
</evidence>
<dbReference type="GO" id="GO:0004519">
    <property type="term" value="F:endonuclease activity"/>
    <property type="evidence" value="ECO:0007669"/>
    <property type="project" value="UniProtKB-KW"/>
</dbReference>
<protein>
    <submittedName>
        <fullName evidence="5">Restriction endonuclease subunit S</fullName>
    </submittedName>
</protein>
<dbReference type="CDD" id="cd17524">
    <property type="entry name" value="RMtype1_S_EcoUTORF5051P-TRD2-CR2_like"/>
    <property type="match status" value="1"/>
</dbReference>
<dbReference type="Gene3D" id="3.90.220.20">
    <property type="entry name" value="DNA methylase specificity domains"/>
    <property type="match status" value="2"/>
</dbReference>
<evidence type="ECO:0000256" key="2">
    <source>
        <dbReference type="ARBA" id="ARBA00022747"/>
    </source>
</evidence>